<proteinExistence type="predicted"/>
<feature type="transmembrane region" description="Helical" evidence="1">
    <location>
        <begin position="86"/>
        <end position="105"/>
    </location>
</feature>
<dbReference type="AlphaFoldDB" id="A0A292YGF9"/>
<keyword evidence="1" id="KW-1133">Transmembrane helix</keyword>
<evidence type="ECO:0000313" key="2">
    <source>
        <dbReference type="EMBL" id="GAX87995.1"/>
    </source>
</evidence>
<evidence type="ECO:0000256" key="1">
    <source>
        <dbReference type="SAM" id="Phobius"/>
    </source>
</evidence>
<gene>
    <name evidence="2" type="ORF">LNAT_P1292</name>
</gene>
<organism evidence="2 3">
    <name type="scientific">Lebetimonas natsushimae</name>
    <dbReference type="NCBI Taxonomy" id="1936991"/>
    <lineage>
        <taxon>Bacteria</taxon>
        <taxon>Pseudomonadati</taxon>
        <taxon>Campylobacterota</taxon>
        <taxon>Epsilonproteobacteria</taxon>
        <taxon>Nautiliales</taxon>
        <taxon>Nautiliaceae</taxon>
        <taxon>Lebetimonas</taxon>
    </lineage>
</organism>
<keyword evidence="1" id="KW-0472">Membrane</keyword>
<accession>A0A292YGF9</accession>
<evidence type="ECO:0000313" key="3">
    <source>
        <dbReference type="Proteomes" id="UP000217944"/>
    </source>
</evidence>
<feature type="transmembrane region" description="Helical" evidence="1">
    <location>
        <begin position="20"/>
        <end position="41"/>
    </location>
</feature>
<comment type="caution">
    <text evidence="2">The sequence shown here is derived from an EMBL/GenBank/DDBJ whole genome shotgun (WGS) entry which is preliminary data.</text>
</comment>
<feature type="transmembrane region" description="Helical" evidence="1">
    <location>
        <begin position="117"/>
        <end position="135"/>
    </location>
</feature>
<dbReference type="Proteomes" id="UP000217944">
    <property type="component" value="Unassembled WGS sequence"/>
</dbReference>
<name>A0A292YGF9_9BACT</name>
<dbReference type="EMBL" id="BDME01000002">
    <property type="protein sequence ID" value="GAX87995.1"/>
    <property type="molecule type" value="Genomic_DNA"/>
</dbReference>
<keyword evidence="3" id="KW-1185">Reference proteome</keyword>
<sequence>MFTFGVIFVNITLKKAWKMYYFLYGLHIVLFFSYGVFFLQFIKSLQSNFQTKLFAILSIVFMLLLLIDGTKLILLNPVVAKSGVWLHVKLSVFIFVMLENVYLIFTKKRFSLKFYEILYFLNYILFIIMIVLAVFKPF</sequence>
<feature type="transmembrane region" description="Helical" evidence="1">
    <location>
        <begin position="53"/>
        <end position="74"/>
    </location>
</feature>
<reference evidence="2 3" key="1">
    <citation type="journal article" date="2017" name="Syst. Appl. Microbiol.">
        <title>Lebetimonas natsushimae sp. nov., a novel strictly anaerobic, moderately thermophilic chemoautotroph isolated from a deep-sea hydrothermal vent polychaete nest in the Mid-Okinawa Trough.</title>
        <authorList>
            <person name="Nagata R."/>
            <person name="Takaki Y."/>
            <person name="Tame A."/>
            <person name="Nunoura T."/>
            <person name="Muto H."/>
            <person name="Mino S."/>
            <person name="Sawayama S."/>
            <person name="Takai K."/>
            <person name="Nakagawa S."/>
        </authorList>
    </citation>
    <scope>NUCLEOTIDE SEQUENCE [LARGE SCALE GENOMIC DNA]</scope>
    <source>
        <strain evidence="2 3">HS1857</strain>
    </source>
</reference>
<keyword evidence="1" id="KW-0812">Transmembrane</keyword>
<protein>
    <submittedName>
        <fullName evidence="2">Putative membrane protein</fullName>
    </submittedName>
</protein>